<evidence type="ECO:0000313" key="1">
    <source>
        <dbReference type="EMBL" id="GIY03217.1"/>
    </source>
</evidence>
<gene>
    <name evidence="1" type="ORF">CEXT_576491</name>
</gene>
<dbReference type="AlphaFoldDB" id="A0AAV4Q1N4"/>
<dbReference type="Proteomes" id="UP001054945">
    <property type="component" value="Unassembled WGS sequence"/>
</dbReference>
<organism evidence="1 2">
    <name type="scientific">Caerostris extrusa</name>
    <name type="common">Bark spider</name>
    <name type="synonym">Caerostris bankana</name>
    <dbReference type="NCBI Taxonomy" id="172846"/>
    <lineage>
        <taxon>Eukaryota</taxon>
        <taxon>Metazoa</taxon>
        <taxon>Ecdysozoa</taxon>
        <taxon>Arthropoda</taxon>
        <taxon>Chelicerata</taxon>
        <taxon>Arachnida</taxon>
        <taxon>Araneae</taxon>
        <taxon>Araneomorphae</taxon>
        <taxon>Entelegynae</taxon>
        <taxon>Araneoidea</taxon>
        <taxon>Araneidae</taxon>
        <taxon>Caerostris</taxon>
    </lineage>
</organism>
<evidence type="ECO:0000313" key="2">
    <source>
        <dbReference type="Proteomes" id="UP001054945"/>
    </source>
</evidence>
<proteinExistence type="predicted"/>
<feature type="non-terminal residue" evidence="1">
    <location>
        <position position="1"/>
    </location>
</feature>
<reference evidence="1 2" key="1">
    <citation type="submission" date="2021-06" db="EMBL/GenBank/DDBJ databases">
        <title>Caerostris extrusa draft genome.</title>
        <authorList>
            <person name="Kono N."/>
            <person name="Arakawa K."/>
        </authorList>
    </citation>
    <scope>NUCLEOTIDE SEQUENCE [LARGE SCALE GENOMIC DNA]</scope>
</reference>
<name>A0AAV4Q1N4_CAEEX</name>
<comment type="caution">
    <text evidence="1">The sequence shown here is derived from an EMBL/GenBank/DDBJ whole genome shotgun (WGS) entry which is preliminary data.</text>
</comment>
<protein>
    <submittedName>
        <fullName evidence="1">Uncharacterized protein</fullName>
    </submittedName>
</protein>
<dbReference type="EMBL" id="BPLR01005556">
    <property type="protein sequence ID" value="GIY03217.1"/>
    <property type="molecule type" value="Genomic_DNA"/>
</dbReference>
<sequence length="43" mass="4704">GYTGVIQGHPIEIASIKSLQKMSVTMQNNNRFGQRTINLSSSP</sequence>
<accession>A0AAV4Q1N4</accession>
<keyword evidence="2" id="KW-1185">Reference proteome</keyword>